<dbReference type="EMBL" id="CDMZ01001113">
    <property type="protein sequence ID" value="CEM27502.1"/>
    <property type="molecule type" value="Genomic_DNA"/>
</dbReference>
<gene>
    <name evidence="4" type="ORF">Cvel_21428</name>
</gene>
<sequence length="555" mass="63169">MAKPGAQTTRLLKTEQGGDEDGTPSKKEKPLRALKEDIFAACAGFVTGTVAFICVYFFFQYLNEHNRPVYAPEDHIFEHDEHPFTAFEDAPDSSIKGPEIIPPADPTPPSPSDFSLTSDFWTSEAVQVESGPESVEWAPLIFTECVSGMEDQWAPCMVEKAKKIAAEDKKKNPIEASVVRAEEWVFPPFVLRFPYFPNDKYREAWLKPIYDKGSLKMRRYDFSIVDNELHYVHELRAQNLVFSDVVVAQPEPEEWSHGCFSTAASHRSALAVDKRPKGQRTEDADLVFFARSPESHTFQYFMGRVTHLLIQSRHLWNSVKKRGGKIKMIGGEKPGRINEDMMEMLGIGAGERVYGGGPEKAKQIVYNCRSVLMHPWFFLRFTELMGVMRDTPMEERKTVFYLPPKGDFRKVLNEEVLLEVISKRLEERGQGETLVVLDSHRTAKDMLQLLGKNARAIIGPHGGKFYNMLFCPKNTLVIEFNPPDRGGWSQFYEYAAMLDFVYAQLPISPTAKPEHNMFVPPDHVLQILDEHLGKIPSSPMLMHKSVYLPKEVLFA</sequence>
<evidence type="ECO:0000256" key="1">
    <source>
        <dbReference type="SAM" id="MobiDB-lite"/>
    </source>
</evidence>
<feature type="transmembrane region" description="Helical" evidence="2">
    <location>
        <begin position="38"/>
        <end position="59"/>
    </location>
</feature>
<evidence type="ECO:0000259" key="3">
    <source>
        <dbReference type="Pfam" id="PF04577"/>
    </source>
</evidence>
<feature type="compositionally biased region" description="Polar residues" evidence="1">
    <location>
        <begin position="1"/>
        <end position="11"/>
    </location>
</feature>
<reference evidence="4" key="1">
    <citation type="submission" date="2014-11" db="EMBL/GenBank/DDBJ databases">
        <authorList>
            <person name="Otto D Thomas"/>
            <person name="Naeem Raeece"/>
        </authorList>
    </citation>
    <scope>NUCLEOTIDE SEQUENCE</scope>
</reference>
<feature type="domain" description="Glycosyltransferase 61 catalytic" evidence="3">
    <location>
        <begin position="360"/>
        <end position="478"/>
    </location>
</feature>
<feature type="region of interest" description="Disordered" evidence="1">
    <location>
        <begin position="1"/>
        <end position="29"/>
    </location>
</feature>
<proteinExistence type="predicted"/>
<evidence type="ECO:0000256" key="2">
    <source>
        <dbReference type="SAM" id="Phobius"/>
    </source>
</evidence>
<keyword evidence="2" id="KW-0812">Transmembrane</keyword>
<dbReference type="PhylomeDB" id="A0A0G4GDN1"/>
<accession>A0A0G4GDN1</accession>
<dbReference type="AlphaFoldDB" id="A0A0G4GDN1"/>
<dbReference type="GO" id="GO:0016757">
    <property type="term" value="F:glycosyltransferase activity"/>
    <property type="evidence" value="ECO:0007669"/>
    <property type="project" value="InterPro"/>
</dbReference>
<dbReference type="InterPro" id="IPR049625">
    <property type="entry name" value="Glyco_transf_61_cat"/>
</dbReference>
<evidence type="ECO:0000313" key="4">
    <source>
        <dbReference type="EMBL" id="CEM27502.1"/>
    </source>
</evidence>
<keyword evidence="2" id="KW-1133">Transmembrane helix</keyword>
<organism evidence="4">
    <name type="scientific">Chromera velia CCMP2878</name>
    <dbReference type="NCBI Taxonomy" id="1169474"/>
    <lineage>
        <taxon>Eukaryota</taxon>
        <taxon>Sar</taxon>
        <taxon>Alveolata</taxon>
        <taxon>Colpodellida</taxon>
        <taxon>Chromeraceae</taxon>
        <taxon>Chromera</taxon>
    </lineage>
</organism>
<keyword evidence="2" id="KW-0472">Membrane</keyword>
<dbReference type="Pfam" id="PF04577">
    <property type="entry name" value="Glyco_transf_61"/>
    <property type="match status" value="1"/>
</dbReference>
<name>A0A0G4GDN1_9ALVE</name>
<protein>
    <recommendedName>
        <fullName evidence="3">Glycosyltransferase 61 catalytic domain-containing protein</fullName>
    </recommendedName>
</protein>
<dbReference type="VEuPathDB" id="CryptoDB:Cvel_21428"/>